<dbReference type="Pfam" id="PF10545">
    <property type="entry name" value="MADF_DNA_bdg"/>
    <property type="match status" value="1"/>
</dbReference>
<dbReference type="PROSITE" id="PS51031">
    <property type="entry name" value="BESS"/>
    <property type="match status" value="1"/>
</dbReference>
<evidence type="ECO:0000313" key="5">
    <source>
        <dbReference type="Proteomes" id="UP000466442"/>
    </source>
</evidence>
<organism evidence="4 5">
    <name type="scientific">Apolygus lucorum</name>
    <name type="common">Small green plant bug</name>
    <name type="synonym">Lygocoris lucorum</name>
    <dbReference type="NCBI Taxonomy" id="248454"/>
    <lineage>
        <taxon>Eukaryota</taxon>
        <taxon>Metazoa</taxon>
        <taxon>Ecdysozoa</taxon>
        <taxon>Arthropoda</taxon>
        <taxon>Hexapoda</taxon>
        <taxon>Insecta</taxon>
        <taxon>Pterygota</taxon>
        <taxon>Neoptera</taxon>
        <taxon>Paraneoptera</taxon>
        <taxon>Hemiptera</taxon>
        <taxon>Heteroptera</taxon>
        <taxon>Panheteroptera</taxon>
        <taxon>Cimicomorpha</taxon>
        <taxon>Miridae</taxon>
        <taxon>Mirini</taxon>
        <taxon>Apolygus</taxon>
    </lineage>
</organism>
<dbReference type="SMART" id="SM00595">
    <property type="entry name" value="MADF"/>
    <property type="match status" value="1"/>
</dbReference>
<gene>
    <name evidence="4" type="ORF">GE061_005806</name>
</gene>
<evidence type="ECO:0000259" key="3">
    <source>
        <dbReference type="PROSITE" id="PS51031"/>
    </source>
</evidence>
<dbReference type="PROSITE" id="PS51029">
    <property type="entry name" value="MADF"/>
    <property type="match status" value="1"/>
</dbReference>
<sequence length="208" mass="23986">MSGPGIARTLESEDLIEEVRRRPVVYNDRLRTNRSAAEDAWTEISQLLGFDVQTCKLKWYDLRNTYLRRKKRKFCKPAPSCDPHHYFELMGFLDSEATREKDIDDMIERNKAQSVDSTVKLDAEMVDADTLKTPPHRSHFSLSTVGLPKNTNTTEVVEPVSSDSAEYNSDLHFFISLLPLMKQLSPQDNLDVRIQIQSILKRKLFPNN</sequence>
<dbReference type="GO" id="GO:0003677">
    <property type="term" value="F:DNA binding"/>
    <property type="evidence" value="ECO:0007669"/>
    <property type="project" value="InterPro"/>
</dbReference>
<evidence type="ECO:0000313" key="4">
    <source>
        <dbReference type="EMBL" id="KAF6201358.1"/>
    </source>
</evidence>
<comment type="caution">
    <text evidence="4">The sequence shown here is derived from an EMBL/GenBank/DDBJ whole genome shotgun (WGS) entry which is preliminary data.</text>
</comment>
<name>A0A8S9WZ17_APOLU</name>
<dbReference type="GO" id="GO:0005634">
    <property type="term" value="C:nucleus"/>
    <property type="evidence" value="ECO:0007669"/>
    <property type="project" value="UniProtKB-SubCell"/>
</dbReference>
<accession>A0A8S9WZ17</accession>
<feature type="domain" description="BESS" evidence="3">
    <location>
        <begin position="167"/>
        <end position="206"/>
    </location>
</feature>
<dbReference type="Pfam" id="PF02944">
    <property type="entry name" value="BESS"/>
    <property type="match status" value="1"/>
</dbReference>
<evidence type="ECO:0000259" key="2">
    <source>
        <dbReference type="PROSITE" id="PS51029"/>
    </source>
</evidence>
<proteinExistence type="predicted"/>
<comment type="subcellular location">
    <subcellularLocation>
        <location evidence="1">Nucleus</location>
    </subcellularLocation>
</comment>
<keyword evidence="5" id="KW-1185">Reference proteome</keyword>
<dbReference type="InterPro" id="IPR004210">
    <property type="entry name" value="BESS_motif"/>
</dbReference>
<feature type="domain" description="MADF" evidence="2">
    <location>
        <begin position="14"/>
        <end position="98"/>
    </location>
</feature>
<dbReference type="OrthoDB" id="6629542at2759"/>
<dbReference type="Proteomes" id="UP000466442">
    <property type="component" value="Unassembled WGS sequence"/>
</dbReference>
<keyword evidence="1" id="KW-0539">Nucleus</keyword>
<reference evidence="4" key="1">
    <citation type="journal article" date="2021" name="Mol. Ecol. Resour.">
        <title>Apolygus lucorum genome provides insights into omnivorousness and mesophyll feeding.</title>
        <authorList>
            <person name="Liu Y."/>
            <person name="Liu H."/>
            <person name="Wang H."/>
            <person name="Huang T."/>
            <person name="Liu B."/>
            <person name="Yang B."/>
            <person name="Yin L."/>
            <person name="Li B."/>
            <person name="Zhang Y."/>
            <person name="Zhang S."/>
            <person name="Jiang F."/>
            <person name="Zhang X."/>
            <person name="Ren Y."/>
            <person name="Wang B."/>
            <person name="Wang S."/>
            <person name="Lu Y."/>
            <person name="Wu K."/>
            <person name="Fan W."/>
            <person name="Wang G."/>
        </authorList>
    </citation>
    <scope>NUCLEOTIDE SEQUENCE</scope>
    <source>
        <strain evidence="4">12Hb</strain>
    </source>
</reference>
<dbReference type="PANTHER" id="PTHR12243:SF67">
    <property type="entry name" value="COREPRESSOR OF PANGOLIN, ISOFORM A-RELATED"/>
    <property type="match status" value="1"/>
</dbReference>
<protein>
    <recommendedName>
        <fullName evidence="6">MADF domain-containing protein</fullName>
    </recommendedName>
</protein>
<dbReference type="AlphaFoldDB" id="A0A8S9WZ17"/>
<dbReference type="GO" id="GO:0006357">
    <property type="term" value="P:regulation of transcription by RNA polymerase II"/>
    <property type="evidence" value="ECO:0007669"/>
    <property type="project" value="TreeGrafter"/>
</dbReference>
<dbReference type="PANTHER" id="PTHR12243">
    <property type="entry name" value="MADF DOMAIN TRANSCRIPTION FACTOR"/>
    <property type="match status" value="1"/>
</dbReference>
<dbReference type="InterPro" id="IPR039353">
    <property type="entry name" value="TF_Adf1"/>
</dbReference>
<evidence type="ECO:0000256" key="1">
    <source>
        <dbReference type="PROSITE-ProRule" id="PRU00371"/>
    </source>
</evidence>
<dbReference type="GO" id="GO:0005667">
    <property type="term" value="C:transcription regulator complex"/>
    <property type="evidence" value="ECO:0007669"/>
    <property type="project" value="TreeGrafter"/>
</dbReference>
<dbReference type="InterPro" id="IPR006578">
    <property type="entry name" value="MADF-dom"/>
</dbReference>
<dbReference type="EMBL" id="WIXP02000013">
    <property type="protein sequence ID" value="KAF6201358.1"/>
    <property type="molecule type" value="Genomic_DNA"/>
</dbReference>
<evidence type="ECO:0008006" key="6">
    <source>
        <dbReference type="Google" id="ProtNLM"/>
    </source>
</evidence>